<gene>
    <name evidence="2" type="ORF">BMF94_2535</name>
</gene>
<accession>A0A2S5BC76</accession>
<feature type="compositionally biased region" description="Basic and acidic residues" evidence="1">
    <location>
        <begin position="280"/>
        <end position="314"/>
    </location>
</feature>
<evidence type="ECO:0000313" key="2">
    <source>
        <dbReference type="EMBL" id="POY74341.1"/>
    </source>
</evidence>
<dbReference type="AlphaFoldDB" id="A0A2S5BC76"/>
<dbReference type="Proteomes" id="UP000237144">
    <property type="component" value="Unassembled WGS sequence"/>
</dbReference>
<evidence type="ECO:0000256" key="1">
    <source>
        <dbReference type="SAM" id="MobiDB-lite"/>
    </source>
</evidence>
<organism evidence="2 3">
    <name type="scientific">Rhodotorula taiwanensis</name>
    <dbReference type="NCBI Taxonomy" id="741276"/>
    <lineage>
        <taxon>Eukaryota</taxon>
        <taxon>Fungi</taxon>
        <taxon>Dikarya</taxon>
        <taxon>Basidiomycota</taxon>
        <taxon>Pucciniomycotina</taxon>
        <taxon>Microbotryomycetes</taxon>
        <taxon>Sporidiobolales</taxon>
        <taxon>Sporidiobolaceae</taxon>
        <taxon>Rhodotorula</taxon>
    </lineage>
</organism>
<feature type="compositionally biased region" description="Basic and acidic residues" evidence="1">
    <location>
        <begin position="251"/>
        <end position="272"/>
    </location>
</feature>
<reference evidence="2 3" key="1">
    <citation type="journal article" date="2018" name="Front. Microbiol.">
        <title>Prospects for Fungal Bioremediation of Acidic Radioactive Waste Sites: Characterization and Genome Sequence of Rhodotorula taiwanensis MD1149.</title>
        <authorList>
            <person name="Tkavc R."/>
            <person name="Matrosova V.Y."/>
            <person name="Grichenko O.E."/>
            <person name="Gostincar C."/>
            <person name="Volpe R.P."/>
            <person name="Klimenkova P."/>
            <person name="Gaidamakova E.K."/>
            <person name="Zhou C.E."/>
            <person name="Stewart B.J."/>
            <person name="Lyman M.G."/>
            <person name="Malfatti S.A."/>
            <person name="Rubinfeld B."/>
            <person name="Courtot M."/>
            <person name="Singh J."/>
            <person name="Dalgard C.L."/>
            <person name="Hamilton T."/>
            <person name="Frey K.G."/>
            <person name="Gunde-Cimerman N."/>
            <person name="Dugan L."/>
            <person name="Daly M.J."/>
        </authorList>
    </citation>
    <scope>NUCLEOTIDE SEQUENCE [LARGE SCALE GENOMIC DNA]</scope>
    <source>
        <strain evidence="2 3">MD1149</strain>
    </source>
</reference>
<evidence type="ECO:0000313" key="3">
    <source>
        <dbReference type="Proteomes" id="UP000237144"/>
    </source>
</evidence>
<keyword evidence="3" id="KW-1185">Reference proteome</keyword>
<name>A0A2S5BC76_9BASI</name>
<feature type="region of interest" description="Disordered" evidence="1">
    <location>
        <begin position="204"/>
        <end position="323"/>
    </location>
</feature>
<proteinExistence type="predicted"/>
<feature type="compositionally biased region" description="Basic residues" evidence="1">
    <location>
        <begin position="204"/>
        <end position="215"/>
    </location>
</feature>
<feature type="compositionally biased region" description="Basic and acidic residues" evidence="1">
    <location>
        <begin position="226"/>
        <end position="244"/>
    </location>
</feature>
<protein>
    <submittedName>
        <fullName evidence="2">Uncharacterized protein</fullName>
    </submittedName>
</protein>
<dbReference type="PROSITE" id="PS51257">
    <property type="entry name" value="PROKAR_LIPOPROTEIN"/>
    <property type="match status" value="1"/>
</dbReference>
<dbReference type="EMBL" id="PJQD01000025">
    <property type="protein sequence ID" value="POY74341.1"/>
    <property type="molecule type" value="Genomic_DNA"/>
</dbReference>
<comment type="caution">
    <text evidence="2">The sequence shown here is derived from an EMBL/GenBank/DDBJ whole genome shotgun (WGS) entry which is preliminary data.</text>
</comment>
<sequence>MRCTYGPVSTFGAVAGSCIAPIANNFRRVATRGSIASWLRGRNAFRDVASCPRTFLQPCSYLPYIPSALKSSTLQEPPSMVVPVRRSTLFAFCLLAVLSVTSTFAADTLQLAADGLQQASHDAGAAMVKARALPPSEAYVHRSQPSRYEPFVSAAVLLRNAQLKAAAAAKALGVGRGSGVSNKQKSVSFRAATIKAAIMNSYTKRRPAEKLRKRASGGAIVGQDQRAVERARRNMAHGRPDHHAARAHIVPSEKESHGREGKDRFRPREISKQHRHEHPGKKGDKADKSDKSDKSHKDDKAGKAHSSHEMERMRKVPAKNGRR</sequence>